<organism evidence="1 2">
    <name type="scientific">Thioflavicoccus mobilis 8321</name>
    <dbReference type="NCBI Taxonomy" id="765912"/>
    <lineage>
        <taxon>Bacteria</taxon>
        <taxon>Pseudomonadati</taxon>
        <taxon>Pseudomonadota</taxon>
        <taxon>Gammaproteobacteria</taxon>
        <taxon>Chromatiales</taxon>
        <taxon>Chromatiaceae</taxon>
        <taxon>Thioflavicoccus</taxon>
    </lineage>
</organism>
<evidence type="ECO:0000313" key="2">
    <source>
        <dbReference type="Proteomes" id="UP000010816"/>
    </source>
</evidence>
<dbReference type="Proteomes" id="UP000010816">
    <property type="component" value="Chromosome"/>
</dbReference>
<dbReference type="PATRIC" id="fig|765912.4.peg.1871"/>
<gene>
    <name evidence="1" type="ORF">Thimo_1908</name>
</gene>
<dbReference type="KEGG" id="tmb:Thimo_1908"/>
<proteinExistence type="predicted"/>
<dbReference type="GO" id="GO:0006355">
    <property type="term" value="P:regulation of DNA-templated transcription"/>
    <property type="evidence" value="ECO:0007669"/>
    <property type="project" value="InterPro"/>
</dbReference>
<name>L0GZE0_9GAMM</name>
<dbReference type="AlphaFoldDB" id="L0GZE0"/>
<dbReference type="SUPFAM" id="SSF47598">
    <property type="entry name" value="Ribbon-helix-helix"/>
    <property type="match status" value="1"/>
</dbReference>
<protein>
    <submittedName>
        <fullName evidence="1">Putative DNA-binding protein with an HTH domain</fullName>
    </submittedName>
</protein>
<dbReference type="EMBL" id="CP003051">
    <property type="protein sequence ID" value="AGA90674.1"/>
    <property type="molecule type" value="Genomic_DNA"/>
</dbReference>
<reference evidence="1 2" key="1">
    <citation type="submission" date="2011-09" db="EMBL/GenBank/DDBJ databases">
        <title>Complete sequence of chromosome of Thioflavicoccus mobilis 8321.</title>
        <authorList>
            <consortium name="US DOE Joint Genome Institute"/>
            <person name="Lucas S."/>
            <person name="Han J."/>
            <person name="Lapidus A."/>
            <person name="Cheng J.-F."/>
            <person name="Goodwin L."/>
            <person name="Pitluck S."/>
            <person name="Peters L."/>
            <person name="Ovchinnikova G."/>
            <person name="Lu M."/>
            <person name="Detter J.C."/>
            <person name="Han C."/>
            <person name="Tapia R."/>
            <person name="Land M."/>
            <person name="Hauser L."/>
            <person name="Kyrpides N."/>
            <person name="Ivanova N."/>
            <person name="Pagani I."/>
            <person name="Vogl K."/>
            <person name="Liu Z."/>
            <person name="Imhoff J."/>
            <person name="Thiel V."/>
            <person name="Frigaard N.-U."/>
            <person name="Bryant D."/>
            <person name="Woyke T."/>
        </authorList>
    </citation>
    <scope>NUCLEOTIDE SEQUENCE [LARGE SCALE GENOMIC DNA]</scope>
    <source>
        <strain evidence="1 2">8321</strain>
    </source>
</reference>
<dbReference type="STRING" id="765912.Thimo_1908"/>
<dbReference type="InterPro" id="IPR010985">
    <property type="entry name" value="Ribbon_hlx_hlx"/>
</dbReference>
<evidence type="ECO:0000313" key="1">
    <source>
        <dbReference type="EMBL" id="AGA90674.1"/>
    </source>
</evidence>
<dbReference type="GO" id="GO:0003677">
    <property type="term" value="F:DNA binding"/>
    <property type="evidence" value="ECO:0007669"/>
    <property type="project" value="UniProtKB-KW"/>
</dbReference>
<keyword evidence="1" id="KW-0238">DNA-binding</keyword>
<sequence>MLTIQLPPEIERRLAALAMAAGQTENDYVHDVLVEYLGDIEDNEISERRMKEIRAGRSRTYTLEEVERGLGLAD</sequence>
<keyword evidence="2" id="KW-1185">Reference proteome</keyword>
<accession>L0GZE0</accession>
<dbReference type="HOGENOM" id="CLU_155311_6_1_6"/>
<dbReference type="OrthoDB" id="9812023at2"/>
<dbReference type="eggNOG" id="COG4710">
    <property type="taxonomic scope" value="Bacteria"/>
</dbReference>
<dbReference type="RefSeq" id="WP_015280815.1">
    <property type="nucleotide sequence ID" value="NC_019940.1"/>
</dbReference>